<keyword evidence="1" id="KW-0805">Transcription regulation</keyword>
<keyword evidence="2 4" id="KW-0238">DNA-binding</keyword>
<dbReference type="PANTHER" id="PTHR30055:SF151">
    <property type="entry name" value="TRANSCRIPTIONAL REGULATORY PROTEIN"/>
    <property type="match status" value="1"/>
</dbReference>
<evidence type="ECO:0000256" key="2">
    <source>
        <dbReference type="ARBA" id="ARBA00023125"/>
    </source>
</evidence>
<evidence type="ECO:0000256" key="3">
    <source>
        <dbReference type="ARBA" id="ARBA00023163"/>
    </source>
</evidence>
<dbReference type="PANTHER" id="PTHR30055">
    <property type="entry name" value="HTH-TYPE TRANSCRIPTIONAL REGULATOR RUTR"/>
    <property type="match status" value="1"/>
</dbReference>
<accession>A0A1H7LRH7</accession>
<proteinExistence type="predicted"/>
<evidence type="ECO:0000313" key="6">
    <source>
        <dbReference type="EMBL" id="SEL01572.1"/>
    </source>
</evidence>
<dbReference type="SUPFAM" id="SSF48498">
    <property type="entry name" value="Tetracyclin repressor-like, C-terminal domain"/>
    <property type="match status" value="1"/>
</dbReference>
<sequence length="238" mass="26324">MERRRPIWLREEEPARRPRLSRERIVAAAVELLDAEGVEGFSMRALAARLRAGTMSLYEYVTGKEDVLDLALDAAIGEIELDGDDAGGDPREGWREDLVLQLSRGRRVMLRHPWMPALAATRPLLGPNALARSERVYSVLARAGLSGADLTAAVGALSFYVNGYVAAEHTWWSRLRTRDADAELRDEVRRHLEDRPERYPTLAGRPVVTDGDFDAQFVLGLSFVLDGVAARLPGPGPA</sequence>
<dbReference type="Gene3D" id="1.10.357.10">
    <property type="entry name" value="Tetracycline Repressor, domain 2"/>
    <property type="match status" value="1"/>
</dbReference>
<evidence type="ECO:0000256" key="1">
    <source>
        <dbReference type="ARBA" id="ARBA00023015"/>
    </source>
</evidence>
<dbReference type="InterPro" id="IPR050109">
    <property type="entry name" value="HTH-type_TetR-like_transc_reg"/>
</dbReference>
<dbReference type="Pfam" id="PF00440">
    <property type="entry name" value="TetR_N"/>
    <property type="match status" value="1"/>
</dbReference>
<feature type="domain" description="HTH tetR-type" evidence="5">
    <location>
        <begin position="19"/>
        <end position="79"/>
    </location>
</feature>
<dbReference type="InterPro" id="IPR001647">
    <property type="entry name" value="HTH_TetR"/>
</dbReference>
<dbReference type="SUPFAM" id="SSF46689">
    <property type="entry name" value="Homeodomain-like"/>
    <property type="match status" value="1"/>
</dbReference>
<dbReference type="Proteomes" id="UP000198953">
    <property type="component" value="Unassembled WGS sequence"/>
</dbReference>
<evidence type="ECO:0000313" key="7">
    <source>
        <dbReference type="Proteomes" id="UP000198953"/>
    </source>
</evidence>
<reference evidence="6 7" key="1">
    <citation type="submission" date="2016-10" db="EMBL/GenBank/DDBJ databases">
        <authorList>
            <person name="de Groot N.N."/>
        </authorList>
    </citation>
    <scope>NUCLEOTIDE SEQUENCE [LARGE SCALE GENOMIC DNA]</scope>
    <source>
        <strain evidence="6 7">DSM 43357</strain>
    </source>
</reference>
<dbReference type="InterPro" id="IPR004111">
    <property type="entry name" value="Repressor_TetR_C"/>
</dbReference>
<keyword evidence="7" id="KW-1185">Reference proteome</keyword>
<dbReference type="STRING" id="46177.SAMN05660976_01653"/>
<protein>
    <submittedName>
        <fullName evidence="6">Transcriptional regulator, TetR family</fullName>
    </submittedName>
</protein>
<evidence type="ECO:0000259" key="5">
    <source>
        <dbReference type="PROSITE" id="PS50977"/>
    </source>
</evidence>
<evidence type="ECO:0000256" key="4">
    <source>
        <dbReference type="PROSITE-ProRule" id="PRU00335"/>
    </source>
</evidence>
<organism evidence="6 7">
    <name type="scientific">Nonomuraea pusilla</name>
    <dbReference type="NCBI Taxonomy" id="46177"/>
    <lineage>
        <taxon>Bacteria</taxon>
        <taxon>Bacillati</taxon>
        <taxon>Actinomycetota</taxon>
        <taxon>Actinomycetes</taxon>
        <taxon>Streptosporangiales</taxon>
        <taxon>Streptosporangiaceae</taxon>
        <taxon>Nonomuraea</taxon>
    </lineage>
</organism>
<dbReference type="InterPro" id="IPR009057">
    <property type="entry name" value="Homeodomain-like_sf"/>
</dbReference>
<dbReference type="InterPro" id="IPR036271">
    <property type="entry name" value="Tet_transcr_reg_TetR-rel_C_sf"/>
</dbReference>
<gene>
    <name evidence="6" type="ORF">SAMN05660976_01653</name>
</gene>
<dbReference type="AlphaFoldDB" id="A0A1H7LRH7"/>
<name>A0A1H7LRH7_9ACTN</name>
<dbReference type="RefSeq" id="WP_055505970.1">
    <property type="nucleotide sequence ID" value="NZ_BBZG01000003.1"/>
</dbReference>
<dbReference type="EMBL" id="FOBF01000003">
    <property type="protein sequence ID" value="SEL01572.1"/>
    <property type="molecule type" value="Genomic_DNA"/>
</dbReference>
<keyword evidence="3" id="KW-0804">Transcription</keyword>
<dbReference type="PROSITE" id="PS50977">
    <property type="entry name" value="HTH_TETR_2"/>
    <property type="match status" value="1"/>
</dbReference>
<dbReference type="GO" id="GO:0045892">
    <property type="term" value="P:negative regulation of DNA-templated transcription"/>
    <property type="evidence" value="ECO:0007669"/>
    <property type="project" value="InterPro"/>
</dbReference>
<dbReference type="GO" id="GO:0000976">
    <property type="term" value="F:transcription cis-regulatory region binding"/>
    <property type="evidence" value="ECO:0007669"/>
    <property type="project" value="TreeGrafter"/>
</dbReference>
<dbReference type="GO" id="GO:0003700">
    <property type="term" value="F:DNA-binding transcription factor activity"/>
    <property type="evidence" value="ECO:0007669"/>
    <property type="project" value="TreeGrafter"/>
</dbReference>
<feature type="DNA-binding region" description="H-T-H motif" evidence="4">
    <location>
        <begin position="42"/>
        <end position="61"/>
    </location>
</feature>
<dbReference type="Pfam" id="PF02909">
    <property type="entry name" value="TetR_C_1"/>
    <property type="match status" value="1"/>
</dbReference>
<dbReference type="OrthoDB" id="3818006at2"/>